<dbReference type="AlphaFoldDB" id="A0AAD2G1W4"/>
<evidence type="ECO:0000259" key="6">
    <source>
        <dbReference type="PROSITE" id="PS50600"/>
    </source>
</evidence>
<feature type="region of interest" description="Disordered" evidence="5">
    <location>
        <begin position="1"/>
        <end position="31"/>
    </location>
</feature>
<dbReference type="PROSITE" id="PS50600">
    <property type="entry name" value="ULP_PROTEASE"/>
    <property type="match status" value="1"/>
</dbReference>
<keyword evidence="2" id="KW-0645">Protease</keyword>
<sequence length="776" mass="88848">MFSQASWELSQDISTKNNGTSVPLTQDSQLSLDPTSLTLTPMLSQLSQMSETSATPNNSQPIALQKDEPADPSTAAHSILEMSQTTFDAILPSTTCEAPLARPPHIQTDTLENKLKKLEEQRTSLLQCYYFHPHLLRTTTVSKLHFTKEHFGNDLVMLAFGIALSLRANTHSFFCNFQTGIRIRNNLRRKNAASLDTEVEISVQLKDEVNFFSMLAFEIGKKNGKRLQLGPENLKKRFLQHLEMVYVLYHLIQALLRHVLPPEAINPNDCLWFLGQLMVSCRTENECFESILKVALATQTIQQSPLLENLRTLWGKRTSSIFLEEIQSLLSSLFDNHTVADLHYCLEDSWGLLERAGLRTSILVQQCRVLNIVRQQAVNVNPGHYFTITVVAKALNLCLKHPSTQGRLLPALHLFQTHTQERKKRRSNFSRKQRSLLSCKRPVEPPQPCLLDTHSILEQRLDSTLCCLLQFQQVLPIVHPFRQCTPTAPIQLELESLSCLKVTTDHEKADFFRLWQVSRDIVVTPPTADNKIYSESVKRLKDDWLRDDLINAFFKKLCCRVRRGYNPGVTHNLCWFFTSYFFTRVMNLAVGFGFGDGSSNPDSGIDKSGDPFNKYQYANVEKWAKRLLPTGNLFLLDTLAIPVNFRGIHWMLCVVYIQHQKICIYDSLLSHKYDSYLVRSVVFQYILDEYQSVHGQPMSSADINKWRFANKVLNAPQQRNTRDCGVLTVLFGEHLEHGMPLDILQEELKDECQYKAIITRCRLRMATMVLKNQDLS</sequence>
<evidence type="ECO:0000256" key="3">
    <source>
        <dbReference type="ARBA" id="ARBA00022801"/>
    </source>
</evidence>
<dbReference type="InterPro" id="IPR038765">
    <property type="entry name" value="Papain-like_cys_pep_sf"/>
</dbReference>
<reference evidence="7" key="1">
    <citation type="submission" date="2023-08" db="EMBL/GenBank/DDBJ databases">
        <authorList>
            <person name="Audoor S."/>
            <person name="Bilcke G."/>
        </authorList>
    </citation>
    <scope>NUCLEOTIDE SEQUENCE</scope>
</reference>
<keyword evidence="4" id="KW-0788">Thiol protease</keyword>
<evidence type="ECO:0000256" key="5">
    <source>
        <dbReference type="SAM" id="MobiDB-lite"/>
    </source>
</evidence>
<protein>
    <recommendedName>
        <fullName evidence="6">Ubiquitin-like protease family profile domain-containing protein</fullName>
    </recommendedName>
</protein>
<accession>A0AAD2G1W4</accession>
<dbReference type="Proteomes" id="UP001295423">
    <property type="component" value="Unassembled WGS sequence"/>
</dbReference>
<feature type="compositionally biased region" description="Polar residues" evidence="5">
    <location>
        <begin position="1"/>
        <end position="25"/>
    </location>
</feature>
<proteinExistence type="inferred from homology"/>
<evidence type="ECO:0000313" key="8">
    <source>
        <dbReference type="Proteomes" id="UP001295423"/>
    </source>
</evidence>
<dbReference type="GO" id="GO:0016926">
    <property type="term" value="P:protein desumoylation"/>
    <property type="evidence" value="ECO:0007669"/>
    <property type="project" value="TreeGrafter"/>
</dbReference>
<evidence type="ECO:0000256" key="4">
    <source>
        <dbReference type="ARBA" id="ARBA00022807"/>
    </source>
</evidence>
<comment type="similarity">
    <text evidence="1">Belongs to the peptidase C48 family.</text>
</comment>
<keyword evidence="3" id="KW-0378">Hydrolase</keyword>
<dbReference type="GO" id="GO:0005634">
    <property type="term" value="C:nucleus"/>
    <property type="evidence" value="ECO:0007669"/>
    <property type="project" value="TreeGrafter"/>
</dbReference>
<dbReference type="PANTHER" id="PTHR12606">
    <property type="entry name" value="SENTRIN/SUMO-SPECIFIC PROTEASE"/>
    <property type="match status" value="1"/>
</dbReference>
<evidence type="ECO:0000256" key="1">
    <source>
        <dbReference type="ARBA" id="ARBA00005234"/>
    </source>
</evidence>
<evidence type="ECO:0000256" key="2">
    <source>
        <dbReference type="ARBA" id="ARBA00022670"/>
    </source>
</evidence>
<feature type="region of interest" description="Disordered" evidence="5">
    <location>
        <begin position="47"/>
        <end position="74"/>
    </location>
</feature>
<dbReference type="SUPFAM" id="SSF54001">
    <property type="entry name" value="Cysteine proteinases"/>
    <property type="match status" value="1"/>
</dbReference>
<dbReference type="Gene3D" id="3.40.395.10">
    <property type="entry name" value="Adenoviral Proteinase, Chain A"/>
    <property type="match status" value="1"/>
</dbReference>
<gene>
    <name evidence="7" type="ORF">CYCCA115_LOCUS16712</name>
</gene>
<dbReference type="GO" id="GO:0016929">
    <property type="term" value="F:deSUMOylase activity"/>
    <property type="evidence" value="ECO:0007669"/>
    <property type="project" value="TreeGrafter"/>
</dbReference>
<organism evidence="7 8">
    <name type="scientific">Cylindrotheca closterium</name>
    <dbReference type="NCBI Taxonomy" id="2856"/>
    <lineage>
        <taxon>Eukaryota</taxon>
        <taxon>Sar</taxon>
        <taxon>Stramenopiles</taxon>
        <taxon>Ochrophyta</taxon>
        <taxon>Bacillariophyta</taxon>
        <taxon>Bacillariophyceae</taxon>
        <taxon>Bacillariophycidae</taxon>
        <taxon>Bacillariales</taxon>
        <taxon>Bacillariaceae</taxon>
        <taxon>Cylindrotheca</taxon>
    </lineage>
</organism>
<dbReference type="PANTHER" id="PTHR12606:SF1">
    <property type="entry name" value="UBIQUITIN-LIKE-SPECIFIC PROTEASE 1A"/>
    <property type="match status" value="1"/>
</dbReference>
<name>A0AAD2G1W4_9STRA</name>
<feature type="compositionally biased region" description="Polar residues" evidence="5">
    <location>
        <begin position="49"/>
        <end position="62"/>
    </location>
</feature>
<evidence type="ECO:0000313" key="7">
    <source>
        <dbReference type="EMBL" id="CAJ1957432.1"/>
    </source>
</evidence>
<dbReference type="InterPro" id="IPR003653">
    <property type="entry name" value="Peptidase_C48_C"/>
</dbReference>
<comment type="caution">
    <text evidence="7">The sequence shown here is derived from an EMBL/GenBank/DDBJ whole genome shotgun (WGS) entry which is preliminary data.</text>
</comment>
<keyword evidence="8" id="KW-1185">Reference proteome</keyword>
<dbReference type="Pfam" id="PF02902">
    <property type="entry name" value="Peptidase_C48"/>
    <property type="match status" value="1"/>
</dbReference>
<dbReference type="EMBL" id="CAKOGP040001945">
    <property type="protein sequence ID" value="CAJ1957432.1"/>
    <property type="molecule type" value="Genomic_DNA"/>
</dbReference>
<dbReference type="GO" id="GO:0006508">
    <property type="term" value="P:proteolysis"/>
    <property type="evidence" value="ECO:0007669"/>
    <property type="project" value="UniProtKB-KW"/>
</dbReference>
<feature type="domain" description="Ubiquitin-like protease family profile" evidence="6">
    <location>
        <begin position="490"/>
        <end position="735"/>
    </location>
</feature>